<name>A0ABM8UYQ9_9BACT</name>
<protein>
    <submittedName>
        <fullName evidence="3">Beta-lactamase</fullName>
        <ecNumber evidence="3">3.5.2.6</ecNumber>
    </submittedName>
</protein>
<dbReference type="Gene3D" id="3.40.710.10">
    <property type="entry name" value="DD-peptidase/beta-lactamase superfamily"/>
    <property type="match status" value="1"/>
</dbReference>
<dbReference type="PANTHER" id="PTHR46825:SF9">
    <property type="entry name" value="BETA-LACTAMASE-RELATED DOMAIN-CONTAINING PROTEIN"/>
    <property type="match status" value="1"/>
</dbReference>
<accession>A0ABM8UYQ9</accession>
<dbReference type="PANTHER" id="PTHR46825">
    <property type="entry name" value="D-ALANYL-D-ALANINE-CARBOXYPEPTIDASE/ENDOPEPTIDASE AMPH"/>
    <property type="match status" value="1"/>
</dbReference>
<dbReference type="Pfam" id="PF00144">
    <property type="entry name" value="Beta-lactamase"/>
    <property type="match status" value="1"/>
</dbReference>
<organism evidence="3 4">
    <name type="scientific">Dyadobacter linearis</name>
    <dbReference type="NCBI Taxonomy" id="2823330"/>
    <lineage>
        <taxon>Bacteria</taxon>
        <taxon>Pseudomonadati</taxon>
        <taxon>Bacteroidota</taxon>
        <taxon>Cytophagia</taxon>
        <taxon>Cytophagales</taxon>
        <taxon>Spirosomataceae</taxon>
        <taxon>Dyadobacter</taxon>
    </lineage>
</organism>
<evidence type="ECO:0000313" key="4">
    <source>
        <dbReference type="Proteomes" id="UP000679725"/>
    </source>
</evidence>
<comment type="caution">
    <text evidence="3">The sequence shown here is derived from an EMBL/GenBank/DDBJ whole genome shotgun (WGS) entry which is preliminary data.</text>
</comment>
<dbReference type="InterPro" id="IPR012338">
    <property type="entry name" value="Beta-lactam/transpept-like"/>
</dbReference>
<gene>
    <name evidence="3" type="primary">ampC</name>
    <name evidence="3" type="ORF">DYBT9623_05460</name>
</gene>
<evidence type="ECO:0000256" key="1">
    <source>
        <dbReference type="SAM" id="SignalP"/>
    </source>
</evidence>
<keyword evidence="4" id="KW-1185">Reference proteome</keyword>
<evidence type="ECO:0000313" key="3">
    <source>
        <dbReference type="EMBL" id="CAG5074772.1"/>
    </source>
</evidence>
<feature type="chain" id="PRO_5045311593" evidence="1">
    <location>
        <begin position="21"/>
        <end position="369"/>
    </location>
</feature>
<keyword evidence="1" id="KW-0732">Signal</keyword>
<dbReference type="InterPro" id="IPR001466">
    <property type="entry name" value="Beta-lactam-related"/>
</dbReference>
<evidence type="ECO:0000259" key="2">
    <source>
        <dbReference type="Pfam" id="PF00144"/>
    </source>
</evidence>
<reference evidence="3 4" key="1">
    <citation type="submission" date="2021-04" db="EMBL/GenBank/DDBJ databases">
        <authorList>
            <person name="Rodrigo-Torres L."/>
            <person name="Arahal R. D."/>
            <person name="Lucena T."/>
        </authorList>
    </citation>
    <scope>NUCLEOTIDE SEQUENCE [LARGE SCALE GENOMIC DNA]</scope>
    <source>
        <strain evidence="3 4">CECT 9623</strain>
    </source>
</reference>
<proteinExistence type="predicted"/>
<dbReference type="EMBL" id="CAJRAU010000014">
    <property type="protein sequence ID" value="CAG5074772.1"/>
    <property type="molecule type" value="Genomic_DNA"/>
</dbReference>
<sequence length="369" mass="41505">MKVIILCLLLLLIRVGTAFTQDDYIQRLGTEFIKSPEAVGLSIGVFNNGKEEHYNFGTTKRGINLSPTPTTLYEIGSITKTFISTLLANAVLEKRLSLNDDIRKYLADQYPNLAYQGQAIKVIHLANLTSELPNWLPDKPEVFAKVAPDSIPYVLLKIQESYTQKDFLRDLHSVQLNAAPGTNPRHSNVAAQLLALILEQVYRQPIEKLVEQYITQPLEMDYTTFITNQTRPMASGYDAKGRLMPYITMQNSQAVGGLTSTTSDMIKYLEFQINESNEAVKLSHQKTVETPQDVVGLNWHVTKTATGDRQLWHTGGTFGFSSYIVFYPDQKLGVILMANESDGTTQNKLVKLSRQLIEHLKTNKSLYVK</sequence>
<dbReference type="SUPFAM" id="SSF56601">
    <property type="entry name" value="beta-lactamase/transpeptidase-like"/>
    <property type="match status" value="1"/>
</dbReference>
<feature type="domain" description="Beta-lactamase-related" evidence="2">
    <location>
        <begin position="31"/>
        <end position="344"/>
    </location>
</feature>
<keyword evidence="3" id="KW-0378">Hydrolase</keyword>
<feature type="signal peptide" evidence="1">
    <location>
        <begin position="1"/>
        <end position="20"/>
    </location>
</feature>
<dbReference type="EC" id="3.5.2.6" evidence="3"/>
<dbReference type="GO" id="GO:0008800">
    <property type="term" value="F:beta-lactamase activity"/>
    <property type="evidence" value="ECO:0007669"/>
    <property type="project" value="UniProtKB-EC"/>
</dbReference>
<dbReference type="RefSeq" id="WP_215236681.1">
    <property type="nucleotide sequence ID" value="NZ_CAJRAU010000014.1"/>
</dbReference>
<dbReference type="Proteomes" id="UP000679725">
    <property type="component" value="Unassembled WGS sequence"/>
</dbReference>
<dbReference type="InterPro" id="IPR050491">
    <property type="entry name" value="AmpC-like"/>
</dbReference>